<reference evidence="4" key="2">
    <citation type="journal article" date="2018" name="Plant J.">
        <title>The Sorghum bicolor reference genome: improved assembly, gene annotations, a transcriptome atlas, and signatures of genome organization.</title>
        <authorList>
            <person name="McCormick R.F."/>
            <person name="Truong S.K."/>
            <person name="Sreedasyam A."/>
            <person name="Jenkins J."/>
            <person name="Shu S."/>
            <person name="Sims D."/>
            <person name="Kennedy M."/>
            <person name="Amirebrahimi M."/>
            <person name="Weers B.D."/>
            <person name="McKinley B."/>
            <person name="Mattison A."/>
            <person name="Morishige D.T."/>
            <person name="Grimwood J."/>
            <person name="Schmutz J."/>
            <person name="Mullet J.E."/>
        </authorList>
    </citation>
    <scope>NUCLEOTIDE SEQUENCE [LARGE SCALE GENOMIC DNA]</scope>
    <source>
        <strain evidence="4">cv. BTx623</strain>
    </source>
</reference>
<feature type="region of interest" description="Disordered" evidence="1">
    <location>
        <begin position="826"/>
        <end position="874"/>
    </location>
</feature>
<dbReference type="FunCoup" id="A0A1Z5R8I9">
    <property type="interactions" value="966"/>
</dbReference>
<dbReference type="Pfam" id="PF24530">
    <property type="entry name" value="DUF7597"/>
    <property type="match status" value="1"/>
</dbReference>
<feature type="compositionally biased region" description="Basic and acidic residues" evidence="1">
    <location>
        <begin position="768"/>
        <end position="785"/>
    </location>
</feature>
<organism evidence="3 4">
    <name type="scientific">Sorghum bicolor</name>
    <name type="common">Sorghum</name>
    <name type="synonym">Sorghum vulgare</name>
    <dbReference type="NCBI Taxonomy" id="4558"/>
    <lineage>
        <taxon>Eukaryota</taxon>
        <taxon>Viridiplantae</taxon>
        <taxon>Streptophyta</taxon>
        <taxon>Embryophyta</taxon>
        <taxon>Tracheophyta</taxon>
        <taxon>Spermatophyta</taxon>
        <taxon>Magnoliopsida</taxon>
        <taxon>Liliopsida</taxon>
        <taxon>Poales</taxon>
        <taxon>Poaceae</taxon>
        <taxon>PACMAD clade</taxon>
        <taxon>Panicoideae</taxon>
        <taxon>Andropogonodae</taxon>
        <taxon>Andropogoneae</taxon>
        <taxon>Sorghinae</taxon>
        <taxon>Sorghum</taxon>
    </lineage>
</organism>
<dbReference type="PANTHER" id="PTHR33075:SF7">
    <property type="entry name" value="OS02G0303350 PROTEIN"/>
    <property type="match status" value="1"/>
</dbReference>
<dbReference type="InterPro" id="IPR056018">
    <property type="entry name" value="DUF7597"/>
</dbReference>
<feature type="domain" description="DUF7597" evidence="2">
    <location>
        <begin position="228"/>
        <end position="324"/>
    </location>
</feature>
<protein>
    <recommendedName>
        <fullName evidence="2">DUF7597 domain-containing protein</fullName>
    </recommendedName>
</protein>
<gene>
    <name evidence="3" type="ORF">SORBI_3007G042150</name>
</gene>
<dbReference type="OMA" id="THEVWIM"/>
<evidence type="ECO:0000313" key="3">
    <source>
        <dbReference type="EMBL" id="OQU79899.1"/>
    </source>
</evidence>
<feature type="region of interest" description="Disordered" evidence="1">
    <location>
        <begin position="726"/>
        <end position="793"/>
    </location>
</feature>
<dbReference type="InParanoid" id="A0A1Z5R8I9"/>
<feature type="compositionally biased region" description="Low complexity" evidence="1">
    <location>
        <begin position="851"/>
        <end position="865"/>
    </location>
</feature>
<dbReference type="Proteomes" id="UP000000768">
    <property type="component" value="Chromosome 7"/>
</dbReference>
<dbReference type="PANTHER" id="PTHR33075">
    <property type="entry name" value="OS02G0499800 PROTEIN"/>
    <property type="match status" value="1"/>
</dbReference>
<evidence type="ECO:0000256" key="1">
    <source>
        <dbReference type="SAM" id="MobiDB-lite"/>
    </source>
</evidence>
<reference evidence="3 4" key="1">
    <citation type="journal article" date="2009" name="Nature">
        <title>The Sorghum bicolor genome and the diversification of grasses.</title>
        <authorList>
            <person name="Paterson A.H."/>
            <person name="Bowers J.E."/>
            <person name="Bruggmann R."/>
            <person name="Dubchak I."/>
            <person name="Grimwood J."/>
            <person name="Gundlach H."/>
            <person name="Haberer G."/>
            <person name="Hellsten U."/>
            <person name="Mitros T."/>
            <person name="Poliakov A."/>
            <person name="Schmutz J."/>
            <person name="Spannagl M."/>
            <person name="Tang H."/>
            <person name="Wang X."/>
            <person name="Wicker T."/>
            <person name="Bharti A.K."/>
            <person name="Chapman J."/>
            <person name="Feltus F.A."/>
            <person name="Gowik U."/>
            <person name="Grigoriev I.V."/>
            <person name="Lyons E."/>
            <person name="Maher C.A."/>
            <person name="Martis M."/>
            <person name="Narechania A."/>
            <person name="Otillar R.P."/>
            <person name="Penning B.W."/>
            <person name="Salamov A.A."/>
            <person name="Wang Y."/>
            <person name="Zhang L."/>
            <person name="Carpita N.C."/>
            <person name="Freeling M."/>
            <person name="Gingle A.R."/>
            <person name="Hash C.T."/>
            <person name="Keller B."/>
            <person name="Klein P."/>
            <person name="Kresovich S."/>
            <person name="McCann M.C."/>
            <person name="Ming R."/>
            <person name="Peterson D.G."/>
            <person name="Mehboob-ur-Rahman"/>
            <person name="Ware D."/>
            <person name="Westhoff P."/>
            <person name="Mayer K.F."/>
            <person name="Messing J."/>
            <person name="Rokhsar D.S."/>
        </authorList>
    </citation>
    <scope>NUCLEOTIDE SEQUENCE [LARGE SCALE GENOMIC DNA]</scope>
    <source>
        <strain evidence="4">cv. BTx623</strain>
    </source>
</reference>
<accession>A0A1Z5R8I9</accession>
<dbReference type="Gramene" id="OQU79899">
    <property type="protein sequence ID" value="OQU79899"/>
    <property type="gene ID" value="SORBI_3007G042150"/>
</dbReference>
<evidence type="ECO:0000259" key="2">
    <source>
        <dbReference type="Pfam" id="PF24530"/>
    </source>
</evidence>
<dbReference type="STRING" id="4558.A0A1Z5R8I9"/>
<dbReference type="EMBL" id="CM000766">
    <property type="protein sequence ID" value="OQU79899.1"/>
    <property type="molecule type" value="Genomic_DNA"/>
</dbReference>
<keyword evidence="4" id="KW-1185">Reference proteome</keyword>
<dbReference type="AlphaFoldDB" id="A0A1Z5R8I9"/>
<evidence type="ECO:0000313" key="4">
    <source>
        <dbReference type="Proteomes" id="UP000000768"/>
    </source>
</evidence>
<feature type="compositionally biased region" description="Basic residues" evidence="1">
    <location>
        <begin position="836"/>
        <end position="847"/>
    </location>
</feature>
<sequence length="874" mass="98057">MDLNGLNFRPGRVVEAEIRRKFGTSVSPISPQPHPFLLVVSFGRCKYRLTSLSVSLILQAVIGGLAHDFQFTVSSPLVGFHIFKLKAFECEQFKLFFHLWNGGGPNYLIEHRNWLTEESDSWTNVARSKISKSQTIPLTGANAIPVRNSIFKIFNGSHSSRREYAAACLQKPQPPLPVKHVLWQQSLTLPSTPSSQSEMAFQLIDPAPFMLLGAQRMVVHGRPVMRRVIIGPVEERNNNLAIANFLPVPQGPLNFMMIRDQFEAFLKQRNIGFLSIQPCPFGQAYVRLASVFERDMLVHGGPQLMNNGESIFFTPHNRAWNNRTAIMTHEVWIMLLGLNLDLWTEPLIEKAVSSFGRLMIWEQDMFHMARAVVRVRVSSLEDIPWFFVFSEGTQFESNGWCVQCEILQAAMLGIGPQDEDQPGNDDDFNPNNFQFHGFGQPVNVVPPIVPVLEMDDLTDSSDDMPALIDDSDDEVDMPQNQNLQNLDQNLQPIIIDEVPIEELIPFENLAPNPNQNPLLGPAGIQLGLVHTFMNQPDPKQHLQFRIYDQFSSCTPHKTSFLRAGFFQEQDQQASFLPAGFFNEQDQQRIDTSNFGIAPEIQPALSDFFQPTDDQMGFIESPRPGPSPDAIRLWAKFFNNIDQSQPNVMTSFDWAREFLQSPAWKFISEATQQSGYSFSLPKTRPSFSLTELTCDEHSEFTNNLELSPPTLPDFTGQLEPTLDLAQATDPHMCSGSPDVDLESGNKTPPHPVSTSSSAPPQAKKGKHIHISDEGLRRSSRIHELNKGFKSPTRQSRCFCCTSKPPTLTSSVVRELGVTFCNMKPDELSQDKLQAKPPSKKRSVGRPRKNSADDAQPSSSSDKAAGAKSRKAKTKK</sequence>
<proteinExistence type="predicted"/>
<name>A0A1Z5R8I9_SORBI</name>